<reference evidence="9" key="1">
    <citation type="submission" date="2016-11" db="EMBL/GenBank/DDBJ databases">
        <title>Mesorhizobium oceanicum sp. nov., isolated from deep seawater in South China Sea.</title>
        <authorList>
            <person name="Fu G.-Y."/>
        </authorList>
    </citation>
    <scope>NUCLEOTIDE SEQUENCE [LARGE SCALE GENOMIC DNA]</scope>
    <source>
        <strain evidence="9">B7</strain>
    </source>
</reference>
<gene>
    <name evidence="8" type="ORF">BSQ44_09045</name>
</gene>
<dbReference type="GO" id="GO:0050361">
    <property type="term" value="F:tryptophan 2-monooxygenase activity"/>
    <property type="evidence" value="ECO:0007669"/>
    <property type="project" value="UniProtKB-EC"/>
</dbReference>
<dbReference type="GO" id="GO:0009851">
    <property type="term" value="P:auxin biosynthetic process"/>
    <property type="evidence" value="ECO:0007669"/>
    <property type="project" value="UniProtKB-KW"/>
</dbReference>
<comment type="pathway">
    <text evidence="1">Plant hormone metabolism; auxin biosynthesis.</text>
</comment>
<dbReference type="SUPFAM" id="SSF51905">
    <property type="entry name" value="FAD/NAD(P)-binding domain"/>
    <property type="match status" value="1"/>
</dbReference>
<evidence type="ECO:0000313" key="9">
    <source>
        <dbReference type="Proteomes" id="UP000182840"/>
    </source>
</evidence>
<keyword evidence="9" id="KW-1185">Reference proteome</keyword>
<dbReference type="Pfam" id="PF13450">
    <property type="entry name" value="NAD_binding_8"/>
    <property type="match status" value="1"/>
</dbReference>
<dbReference type="SUPFAM" id="SSF54373">
    <property type="entry name" value="FAD-linked reductases, C-terminal domain"/>
    <property type="match status" value="1"/>
</dbReference>
<feature type="domain" description="Amine oxidase" evidence="7">
    <location>
        <begin position="183"/>
        <end position="421"/>
    </location>
</feature>
<dbReference type="InterPro" id="IPR036188">
    <property type="entry name" value="FAD/NAD-bd_sf"/>
</dbReference>
<dbReference type="InterPro" id="IPR002937">
    <property type="entry name" value="Amino_oxidase"/>
</dbReference>
<evidence type="ECO:0000256" key="4">
    <source>
        <dbReference type="ARBA" id="ARBA00017871"/>
    </source>
</evidence>
<evidence type="ECO:0000256" key="6">
    <source>
        <dbReference type="ARBA" id="ARBA00047321"/>
    </source>
</evidence>
<dbReference type="AlphaFoldDB" id="A0A1L3SQ63"/>
<dbReference type="PANTHER" id="PTHR10742:SF410">
    <property type="entry name" value="LYSINE-SPECIFIC HISTONE DEMETHYLASE 2"/>
    <property type="match status" value="1"/>
</dbReference>
<proteinExistence type="inferred from homology"/>
<evidence type="ECO:0000256" key="2">
    <source>
        <dbReference type="ARBA" id="ARBA00005833"/>
    </source>
</evidence>
<dbReference type="OrthoDB" id="337830at2"/>
<evidence type="ECO:0000313" key="8">
    <source>
        <dbReference type="EMBL" id="APH71501.1"/>
    </source>
</evidence>
<dbReference type="Proteomes" id="UP000182840">
    <property type="component" value="Chromosome"/>
</dbReference>
<evidence type="ECO:0000256" key="1">
    <source>
        <dbReference type="ARBA" id="ARBA00004814"/>
    </source>
</evidence>
<evidence type="ECO:0000256" key="3">
    <source>
        <dbReference type="ARBA" id="ARBA00012535"/>
    </source>
</evidence>
<dbReference type="PANTHER" id="PTHR10742">
    <property type="entry name" value="FLAVIN MONOAMINE OXIDASE"/>
    <property type="match status" value="1"/>
</dbReference>
<dbReference type="EC" id="1.13.12.3" evidence="3"/>
<dbReference type="KEGG" id="meso:BSQ44_09045"/>
<dbReference type="Gene3D" id="3.50.50.60">
    <property type="entry name" value="FAD/NAD(P)-binding domain"/>
    <property type="match status" value="1"/>
</dbReference>
<comment type="catalytic activity">
    <reaction evidence="6">
        <text>L-tryptophan + O2 = indole-3-acetamide + CO2 + H2O</text>
        <dbReference type="Rhea" id="RHEA:16165"/>
        <dbReference type="ChEBI" id="CHEBI:15377"/>
        <dbReference type="ChEBI" id="CHEBI:15379"/>
        <dbReference type="ChEBI" id="CHEBI:16031"/>
        <dbReference type="ChEBI" id="CHEBI:16526"/>
        <dbReference type="ChEBI" id="CHEBI:57912"/>
        <dbReference type="EC" id="1.13.12.3"/>
    </reaction>
</comment>
<sequence>MGIRRGSEKGHALTVDVVIVGAGAAGIGAGLELAERGVSCVILEAAERVGGRAFTDETSLPYRWDQGCHWLHCADVNPLVAWADRLGASYISEIRSNHFAIWSGSEWLDDETAAVARSHTVAAFAAVEAFGASEADRPISGVIPDAGRWSAPVRHILTLMASEDPERVSAKGYADYEDTGVNWPVLSGYGDLVARMAAGLPVRLGVAVTGIDQLAGRVRIETTQGTLDARAVVVTASTNVLLSGAIRFGAGPARDVLKDFVGDVPCGAYEKVAIALRRKIVADERKLFCMIDPGDGSSPVDFQIVSSGEPVMIAHMAGDLARGLAAEGRDAMADFAVERLALAFGDDVRKEIVACGVTGWGANPFVRGGYSYARPGTADRWQELIAADTGNVAFAGEALSRQWQATAHGAYQSGRDVAARLAAHVLKAA</sequence>
<keyword evidence="5" id="KW-0073">Auxin biosynthesis</keyword>
<comment type="similarity">
    <text evidence="2">Belongs to the tryptophan 2-monooxygenase family.</text>
</comment>
<dbReference type="Pfam" id="PF01593">
    <property type="entry name" value="Amino_oxidase"/>
    <property type="match status" value="1"/>
</dbReference>
<dbReference type="InterPro" id="IPR050281">
    <property type="entry name" value="Flavin_monoamine_oxidase"/>
</dbReference>
<name>A0A1L3SQ63_9HYPH</name>
<evidence type="ECO:0000256" key="5">
    <source>
        <dbReference type="ARBA" id="ARBA00023070"/>
    </source>
</evidence>
<dbReference type="STRING" id="1670800.BSQ44_09045"/>
<dbReference type="EMBL" id="CP018171">
    <property type="protein sequence ID" value="APH71501.1"/>
    <property type="molecule type" value="Genomic_DNA"/>
</dbReference>
<evidence type="ECO:0000259" key="7">
    <source>
        <dbReference type="Pfam" id="PF01593"/>
    </source>
</evidence>
<accession>A0A1L3SQ63</accession>
<protein>
    <recommendedName>
        <fullName evidence="4">Tryptophan 2-monooxygenase</fullName>
        <ecNumber evidence="3">1.13.12.3</ecNumber>
    </recommendedName>
</protein>
<organism evidence="8 9">
    <name type="scientific">Aquibium oceanicum</name>
    <dbReference type="NCBI Taxonomy" id="1670800"/>
    <lineage>
        <taxon>Bacteria</taxon>
        <taxon>Pseudomonadati</taxon>
        <taxon>Pseudomonadota</taxon>
        <taxon>Alphaproteobacteria</taxon>
        <taxon>Hyphomicrobiales</taxon>
        <taxon>Phyllobacteriaceae</taxon>
        <taxon>Aquibium</taxon>
    </lineage>
</organism>